<sequence>MDEEIKKGTRVRLCNGAKGIITGTTSNFNFPLYGIQLQSGKTVTEARYRFDIIESQSQTPFTNFYSQQTTVNSLLNSPVLQQPRNSQLESDFLLAQILQNEIENEEPEIENVEPEIENVEPEIENEAPEIETVQTTNISKQNEKSKNSTRFANAKVDDDDIEIFCQEQTNQNTNRKTVSDMNILNEFMNSALDDTRDICVIQPRELNSIICKFLINVRTKSAEYEPTSVKGMISSFDRYLRANNYGTSIKKGDIFDQARRVLTAKTMDLKKMGKGNKPNKAQPVTDEEVDRLFNTGAYLFGLQDRYWIAPR</sequence>
<gene>
    <name evidence="1" type="ORF">MGAL_10B089288</name>
</gene>
<organism evidence="1 2">
    <name type="scientific">Mytilus galloprovincialis</name>
    <name type="common">Mediterranean mussel</name>
    <dbReference type="NCBI Taxonomy" id="29158"/>
    <lineage>
        <taxon>Eukaryota</taxon>
        <taxon>Metazoa</taxon>
        <taxon>Spiralia</taxon>
        <taxon>Lophotrochozoa</taxon>
        <taxon>Mollusca</taxon>
        <taxon>Bivalvia</taxon>
        <taxon>Autobranchia</taxon>
        <taxon>Pteriomorphia</taxon>
        <taxon>Mytilida</taxon>
        <taxon>Mytiloidea</taxon>
        <taxon>Mytilidae</taxon>
        <taxon>Mytilinae</taxon>
        <taxon>Mytilus</taxon>
    </lineage>
</organism>
<name>A0A8B6BXB6_MYTGA</name>
<dbReference type="PANTHER" id="PTHR46963:SF4">
    <property type="entry name" value="HYPOTHETICAL PROTEIN MGC115716"/>
    <property type="match status" value="1"/>
</dbReference>
<proteinExistence type="predicted"/>
<dbReference type="OrthoDB" id="6157981at2759"/>
<dbReference type="EMBL" id="UYJE01000789">
    <property type="protein sequence ID" value="VDH96469.1"/>
    <property type="molecule type" value="Genomic_DNA"/>
</dbReference>
<accession>A0A8B6BXB6</accession>
<dbReference type="AlphaFoldDB" id="A0A8B6BXB6"/>
<protein>
    <submittedName>
        <fullName evidence="1">Uncharacterized protein</fullName>
    </submittedName>
</protein>
<reference evidence="1" key="1">
    <citation type="submission" date="2018-11" db="EMBL/GenBank/DDBJ databases">
        <authorList>
            <person name="Alioto T."/>
            <person name="Alioto T."/>
        </authorList>
    </citation>
    <scope>NUCLEOTIDE SEQUENCE</scope>
</reference>
<dbReference type="Proteomes" id="UP000596742">
    <property type="component" value="Unassembled WGS sequence"/>
</dbReference>
<evidence type="ECO:0000313" key="1">
    <source>
        <dbReference type="EMBL" id="VDH96469.1"/>
    </source>
</evidence>
<keyword evidence="2" id="KW-1185">Reference proteome</keyword>
<evidence type="ECO:0000313" key="2">
    <source>
        <dbReference type="Proteomes" id="UP000596742"/>
    </source>
</evidence>
<dbReference type="InterPro" id="IPR042838">
    <property type="entry name" value="KIAA1958"/>
</dbReference>
<dbReference type="PANTHER" id="PTHR46963">
    <property type="entry name" value="SIMILAR TO RIKEN CDNA E130308A19"/>
    <property type="match status" value="1"/>
</dbReference>
<comment type="caution">
    <text evidence="1">The sequence shown here is derived from an EMBL/GenBank/DDBJ whole genome shotgun (WGS) entry which is preliminary data.</text>
</comment>